<dbReference type="InterPro" id="IPR027417">
    <property type="entry name" value="P-loop_NTPase"/>
</dbReference>
<comment type="similarity">
    <text evidence="2">Belongs to the small GTPase superfamily. Rab family.</text>
</comment>
<accession>A0A6A5UKZ0</accession>
<dbReference type="Pfam" id="PF00071">
    <property type="entry name" value="Ras"/>
    <property type="match status" value="1"/>
</dbReference>
<dbReference type="PRINTS" id="PR00449">
    <property type="entry name" value="RASTRNSFRMNG"/>
</dbReference>
<reference evidence="6" key="1">
    <citation type="journal article" date="2020" name="Stud. Mycol.">
        <title>101 Dothideomycetes genomes: a test case for predicting lifestyles and emergence of pathogens.</title>
        <authorList>
            <person name="Haridas S."/>
            <person name="Albert R."/>
            <person name="Binder M."/>
            <person name="Bloem J."/>
            <person name="Labutti K."/>
            <person name="Salamov A."/>
            <person name="Andreopoulos B."/>
            <person name="Baker S."/>
            <person name="Barry K."/>
            <person name="Bills G."/>
            <person name="Bluhm B."/>
            <person name="Cannon C."/>
            <person name="Castanera R."/>
            <person name="Culley D."/>
            <person name="Daum C."/>
            <person name="Ezra D."/>
            <person name="Gonzalez J."/>
            <person name="Henrissat B."/>
            <person name="Kuo A."/>
            <person name="Liang C."/>
            <person name="Lipzen A."/>
            <person name="Lutzoni F."/>
            <person name="Magnuson J."/>
            <person name="Mondo S."/>
            <person name="Nolan M."/>
            <person name="Ohm R."/>
            <person name="Pangilinan J."/>
            <person name="Park H.-J."/>
            <person name="Ramirez L."/>
            <person name="Alfaro M."/>
            <person name="Sun H."/>
            <person name="Tritt A."/>
            <person name="Yoshinaga Y."/>
            <person name="Zwiers L.-H."/>
            <person name="Turgeon B."/>
            <person name="Goodwin S."/>
            <person name="Spatafora J."/>
            <person name="Crous P."/>
            <person name="Grigoriev I."/>
        </authorList>
    </citation>
    <scope>NUCLEOTIDE SEQUENCE</scope>
    <source>
        <strain evidence="6">CBS 675.92</strain>
    </source>
</reference>
<feature type="compositionally biased region" description="Polar residues" evidence="5">
    <location>
        <begin position="243"/>
        <end position="257"/>
    </location>
</feature>
<keyword evidence="4" id="KW-0342">GTP-binding</keyword>
<dbReference type="GO" id="GO:0005886">
    <property type="term" value="C:plasma membrane"/>
    <property type="evidence" value="ECO:0007669"/>
    <property type="project" value="UniProtKB-SubCell"/>
</dbReference>
<evidence type="ECO:0000256" key="3">
    <source>
        <dbReference type="ARBA" id="ARBA00022741"/>
    </source>
</evidence>
<dbReference type="SMART" id="SM00175">
    <property type="entry name" value="RAB"/>
    <property type="match status" value="1"/>
</dbReference>
<feature type="region of interest" description="Disordered" evidence="5">
    <location>
        <begin position="239"/>
        <end position="295"/>
    </location>
</feature>
<dbReference type="SUPFAM" id="SSF52540">
    <property type="entry name" value="P-loop containing nucleoside triphosphate hydrolases"/>
    <property type="match status" value="1"/>
</dbReference>
<evidence type="ECO:0000256" key="4">
    <source>
        <dbReference type="ARBA" id="ARBA00023134"/>
    </source>
</evidence>
<dbReference type="PROSITE" id="PS51421">
    <property type="entry name" value="RAS"/>
    <property type="match status" value="1"/>
</dbReference>
<dbReference type="OrthoDB" id="10002389at2759"/>
<comment type="subcellular location">
    <subcellularLocation>
        <location evidence="1">Cell membrane</location>
        <topology evidence="1">Lipid-anchor</topology>
        <orientation evidence="1">Cytoplasmic side</orientation>
    </subcellularLocation>
</comment>
<dbReference type="InterPro" id="IPR050305">
    <property type="entry name" value="Small_GTPase_Rab"/>
</dbReference>
<evidence type="ECO:0000256" key="5">
    <source>
        <dbReference type="SAM" id="MobiDB-lite"/>
    </source>
</evidence>
<dbReference type="InterPro" id="IPR001806">
    <property type="entry name" value="Small_GTPase"/>
</dbReference>
<dbReference type="GO" id="GO:0005525">
    <property type="term" value="F:GTP binding"/>
    <property type="evidence" value="ECO:0007669"/>
    <property type="project" value="UniProtKB-KW"/>
</dbReference>
<keyword evidence="7" id="KW-1185">Reference proteome</keyword>
<protein>
    <submittedName>
        <fullName evidence="6">P-loop containing nucleoside triphosphate hydrolase protein</fullName>
    </submittedName>
</protein>
<dbReference type="PANTHER" id="PTHR47980">
    <property type="entry name" value="LD44762P"/>
    <property type="match status" value="1"/>
</dbReference>
<dbReference type="AlphaFoldDB" id="A0A6A5UKZ0"/>
<dbReference type="SMART" id="SM00173">
    <property type="entry name" value="RAS"/>
    <property type="match status" value="1"/>
</dbReference>
<dbReference type="PROSITE" id="PS51419">
    <property type="entry name" value="RAB"/>
    <property type="match status" value="1"/>
</dbReference>
<dbReference type="EMBL" id="ML976980">
    <property type="protein sequence ID" value="KAF1961737.1"/>
    <property type="molecule type" value="Genomic_DNA"/>
</dbReference>
<proteinExistence type="inferred from homology"/>
<dbReference type="Proteomes" id="UP000800035">
    <property type="component" value="Unassembled WGS sequence"/>
</dbReference>
<evidence type="ECO:0000256" key="1">
    <source>
        <dbReference type="ARBA" id="ARBA00004342"/>
    </source>
</evidence>
<evidence type="ECO:0000313" key="7">
    <source>
        <dbReference type="Proteomes" id="UP000800035"/>
    </source>
</evidence>
<keyword evidence="3" id="KW-0547">Nucleotide-binding</keyword>
<sequence length="295" mass="32946">MSASKVERGVTVTVLGESGVGKTCFADRFLTNKHFALYAPWEQNSASQPQFESPKRALEFDSETWNLKVEDVSLTTICARAGPESRLTTVLYDLLSEPLGFVLLYDIADKESYDRVTEQGWHIIQAWRKEKTREGKEFPMGGQRFGCVLVGNKLDVIEKGEKTRQVRKSLADEWAGMHGMRHFEVDTFSQATIDEVMRALVKNIKRAEGMDNDEMERAAYEAETTHKTGLAKSFSKLRDALPSSKSKGKQNAGQPTSIEEPRWHMFFPAGIAATGPPSDSELPLLNKTLPPSAQT</sequence>
<dbReference type="GO" id="GO:0003924">
    <property type="term" value="F:GTPase activity"/>
    <property type="evidence" value="ECO:0007669"/>
    <property type="project" value="InterPro"/>
</dbReference>
<gene>
    <name evidence="6" type="ORF">CC80DRAFT_401450</name>
</gene>
<evidence type="ECO:0000313" key="6">
    <source>
        <dbReference type="EMBL" id="KAF1961737.1"/>
    </source>
</evidence>
<keyword evidence="6" id="KW-0378">Hydrolase</keyword>
<name>A0A6A5UKZ0_9PLEO</name>
<evidence type="ECO:0000256" key="2">
    <source>
        <dbReference type="ARBA" id="ARBA00006270"/>
    </source>
</evidence>
<dbReference type="Gene3D" id="3.40.50.300">
    <property type="entry name" value="P-loop containing nucleotide triphosphate hydrolases"/>
    <property type="match status" value="1"/>
</dbReference>
<organism evidence="6 7">
    <name type="scientific">Byssothecium circinans</name>
    <dbReference type="NCBI Taxonomy" id="147558"/>
    <lineage>
        <taxon>Eukaryota</taxon>
        <taxon>Fungi</taxon>
        <taxon>Dikarya</taxon>
        <taxon>Ascomycota</taxon>
        <taxon>Pezizomycotina</taxon>
        <taxon>Dothideomycetes</taxon>
        <taxon>Pleosporomycetidae</taxon>
        <taxon>Pleosporales</taxon>
        <taxon>Massarineae</taxon>
        <taxon>Massarinaceae</taxon>
        <taxon>Byssothecium</taxon>
    </lineage>
</organism>